<keyword evidence="2" id="KW-1185">Reference proteome</keyword>
<dbReference type="EMBL" id="VWNE01000010">
    <property type="protein sequence ID" value="KAA8483743.1"/>
    <property type="molecule type" value="Genomic_DNA"/>
</dbReference>
<reference evidence="1 2" key="1">
    <citation type="submission" date="2019-09" db="EMBL/GenBank/DDBJ databases">
        <title>Pararcticibacter amylolyticus gen. nov., sp. nov., isolated from a rottenly hemp rope, and reclassification of Pedobacter tournemirensis as Pararcticibacter tournemirensis comb. nov.</title>
        <authorList>
            <person name="Cai Y."/>
        </authorList>
    </citation>
    <scope>NUCLEOTIDE SEQUENCE [LARGE SCALE GENOMIC DNA]</scope>
    <source>
        <strain evidence="1 2">TF5-37.2-LB10</strain>
    </source>
</reference>
<protein>
    <submittedName>
        <fullName evidence="1">Uncharacterized protein</fullName>
    </submittedName>
</protein>
<proteinExistence type="predicted"/>
<evidence type="ECO:0000313" key="2">
    <source>
        <dbReference type="Proteomes" id="UP000322918"/>
    </source>
</evidence>
<comment type="caution">
    <text evidence="1">The sequence shown here is derived from an EMBL/GenBank/DDBJ whole genome shotgun (WGS) entry which is preliminary data.</text>
</comment>
<dbReference type="RefSeq" id="WP_141814539.1">
    <property type="nucleotide sequence ID" value="NZ_VFPL01000001.1"/>
</dbReference>
<sequence>MVNPSLNSKWQAYKGKDLITYQVTAIWGKGFLAKYRVESYELTPVAGGDVQTVAAEKMRELK</sequence>
<name>A0A5M9H9Y5_9SPHI</name>
<dbReference type="Proteomes" id="UP000322918">
    <property type="component" value="Unassembled WGS sequence"/>
</dbReference>
<accession>A0A5M9H9Y5</accession>
<gene>
    <name evidence="1" type="ORF">F1649_07595</name>
</gene>
<evidence type="ECO:0000313" key="1">
    <source>
        <dbReference type="EMBL" id="KAA8483743.1"/>
    </source>
</evidence>
<dbReference type="AlphaFoldDB" id="A0A5M9H9Y5"/>
<organism evidence="1 2">
    <name type="scientific">Arcticibacter tournemirensis</name>
    <dbReference type="NCBI Taxonomy" id="699437"/>
    <lineage>
        <taxon>Bacteria</taxon>
        <taxon>Pseudomonadati</taxon>
        <taxon>Bacteroidota</taxon>
        <taxon>Sphingobacteriia</taxon>
        <taxon>Sphingobacteriales</taxon>
        <taxon>Sphingobacteriaceae</taxon>
        <taxon>Arcticibacter</taxon>
    </lineage>
</organism>